<protein>
    <submittedName>
        <fullName evidence="1">Uncharacterized protein</fullName>
    </submittedName>
</protein>
<proteinExistence type="predicted"/>
<reference evidence="1 2" key="1">
    <citation type="submission" date="2014-02" db="EMBL/GenBank/DDBJ databases">
        <title>The genome sequence of Colletotrichum nymphaeae SA-01.</title>
        <authorList>
            <person name="Baroncelli R."/>
            <person name="Thon M.R."/>
        </authorList>
    </citation>
    <scope>NUCLEOTIDE SEQUENCE [LARGE SCALE GENOMIC DNA]</scope>
    <source>
        <strain evidence="1 2">SA-01</strain>
    </source>
</reference>
<evidence type="ECO:0000313" key="1">
    <source>
        <dbReference type="EMBL" id="KXH61011.1"/>
    </source>
</evidence>
<organism evidence="1 2">
    <name type="scientific">Colletotrichum nymphaeae SA-01</name>
    <dbReference type="NCBI Taxonomy" id="1460502"/>
    <lineage>
        <taxon>Eukaryota</taxon>
        <taxon>Fungi</taxon>
        <taxon>Dikarya</taxon>
        <taxon>Ascomycota</taxon>
        <taxon>Pezizomycotina</taxon>
        <taxon>Sordariomycetes</taxon>
        <taxon>Hypocreomycetidae</taxon>
        <taxon>Glomerellales</taxon>
        <taxon>Glomerellaceae</taxon>
        <taxon>Colletotrichum</taxon>
        <taxon>Colletotrichum acutatum species complex</taxon>
    </lineage>
</organism>
<comment type="caution">
    <text evidence="1">The sequence shown here is derived from an EMBL/GenBank/DDBJ whole genome shotgun (WGS) entry which is preliminary data.</text>
</comment>
<dbReference type="AlphaFoldDB" id="A0A135UKS6"/>
<dbReference type="Proteomes" id="UP000070054">
    <property type="component" value="Unassembled WGS sequence"/>
</dbReference>
<accession>A0A135UKS6</accession>
<gene>
    <name evidence="1" type="ORF">CNYM01_13192</name>
</gene>
<sequence>MDHANKLAEARNKNGRNPDAPEIVGLLNALETAVLELYISALDHLTKDSKYESILVSFLTVLSVRAVGAWEGYGGLTPKLSAIMAISRLCIVKHAVDDQPAKAAQKIWQGQSQEEAEGNSPSHFVLVSEMTRRFMVGGGGGWETTPAQFIIRLRNFGMAIQNNKATHGSVRWDKSREEFF</sequence>
<keyword evidence="2" id="KW-1185">Reference proteome</keyword>
<evidence type="ECO:0000313" key="2">
    <source>
        <dbReference type="Proteomes" id="UP000070054"/>
    </source>
</evidence>
<name>A0A135UKS6_9PEZI</name>
<dbReference type="EMBL" id="JEMN01000450">
    <property type="protein sequence ID" value="KXH61011.1"/>
    <property type="molecule type" value="Genomic_DNA"/>
</dbReference>